<dbReference type="Pfam" id="PF01425">
    <property type="entry name" value="Amidase"/>
    <property type="match status" value="1"/>
</dbReference>
<evidence type="ECO:0000313" key="4">
    <source>
        <dbReference type="EMBL" id="GMK54915.1"/>
    </source>
</evidence>
<gene>
    <name evidence="4" type="ORF">CspeluHIS016_0115010</name>
</gene>
<accession>A0AAD3TQD7</accession>
<evidence type="ECO:0000259" key="3">
    <source>
        <dbReference type="Pfam" id="PF01425"/>
    </source>
</evidence>
<dbReference type="Proteomes" id="UP001222932">
    <property type="component" value="Unassembled WGS sequence"/>
</dbReference>
<dbReference type="GO" id="GO:0016787">
    <property type="term" value="F:hydrolase activity"/>
    <property type="evidence" value="ECO:0007669"/>
    <property type="project" value="UniProtKB-KW"/>
</dbReference>
<dbReference type="AlphaFoldDB" id="A0AAD3TQD7"/>
<evidence type="ECO:0000313" key="5">
    <source>
        <dbReference type="Proteomes" id="UP001222932"/>
    </source>
</evidence>
<dbReference type="SUPFAM" id="SSF75304">
    <property type="entry name" value="Amidase signature (AS) enzymes"/>
    <property type="match status" value="1"/>
</dbReference>
<dbReference type="PIRSF" id="PIRSF001221">
    <property type="entry name" value="Amidase_fungi"/>
    <property type="match status" value="1"/>
</dbReference>
<dbReference type="PANTHER" id="PTHR46072">
    <property type="entry name" value="AMIDASE-RELATED-RELATED"/>
    <property type="match status" value="1"/>
</dbReference>
<name>A0AAD3TQD7_9TREE</name>
<comment type="caution">
    <text evidence="4">The sequence shown here is derived from an EMBL/GenBank/DDBJ whole genome shotgun (WGS) entry which is preliminary data.</text>
</comment>
<dbReference type="InterPro" id="IPR036928">
    <property type="entry name" value="AS_sf"/>
</dbReference>
<proteinExistence type="inferred from homology"/>
<reference evidence="4" key="2">
    <citation type="submission" date="2023-06" db="EMBL/GenBank/DDBJ databases">
        <authorList>
            <person name="Kobayashi Y."/>
            <person name="Kayamori A."/>
            <person name="Aoki K."/>
            <person name="Shiwa Y."/>
            <person name="Fujita N."/>
            <person name="Sugita T."/>
            <person name="Iwasaki W."/>
            <person name="Tanaka N."/>
            <person name="Takashima M."/>
        </authorList>
    </citation>
    <scope>NUCLEOTIDE SEQUENCE</scope>
    <source>
        <strain evidence="4">HIS016</strain>
    </source>
</reference>
<evidence type="ECO:0000256" key="2">
    <source>
        <dbReference type="ARBA" id="ARBA00022801"/>
    </source>
</evidence>
<reference evidence="4" key="1">
    <citation type="journal article" date="2023" name="BMC Genomics">
        <title>Chromosome-level genome assemblies of Cutaneotrichosporon spp. (Trichosporonales, Basidiomycota) reveal imbalanced evolution between nucleotide sequences and chromosome synteny.</title>
        <authorList>
            <person name="Kobayashi Y."/>
            <person name="Kayamori A."/>
            <person name="Aoki K."/>
            <person name="Shiwa Y."/>
            <person name="Matsutani M."/>
            <person name="Fujita N."/>
            <person name="Sugita T."/>
            <person name="Iwasaki W."/>
            <person name="Tanaka N."/>
            <person name="Takashima M."/>
        </authorList>
    </citation>
    <scope>NUCLEOTIDE SEQUENCE</scope>
    <source>
        <strain evidence="4">HIS016</strain>
    </source>
</reference>
<sequence length="522" mass="56649">MARSATQKRIDEVLARREAAIPAEWRVSSSNPTQALHELLDDRELAIVDLSAIQLRDEIAAGRITAVAATTAYCKAAAAAQQTTNCLIELFDEALASARRLDIEFTRTSRPVGPLHGVPISVADDVDVHGHNASAGFLSLVDKAVREDAHAIAILREAGAVFFCRTTKAQVLALETVGYFGTTSNPWNRELTSGSGEGALLGMKASPLGVATDVGGGVRSPAAATGVYGFKPTSGRLPAVGVSVIHPEGWHGMPRTQGVLARSAADLELYVRLMCEAEPWHRDPALVVRPWNPSRHPARLRVGVMRDDGVVAPVEAIQRALEIATNRLRKTCDIVEFQPFQSRQAWDIARRLYWPDGGARVMDALADSGEEVRPLTKWIIDQSGHAGRILGTEELFTLCAQRDDFRTELAAHWADAGIDVLLMPVGPTPAPIHGTAKYWNYTSYWNLADHPAGVFPTGLFCNADDTRDPHAFPRNAVEKEIWESYDPAVQAGAPLCLQLIGQRGYDEDTLWALEQVAAAVNA</sequence>
<feature type="domain" description="Amidase" evidence="3">
    <location>
        <begin position="69"/>
        <end position="510"/>
    </location>
</feature>
<dbReference type="Gene3D" id="3.90.1300.10">
    <property type="entry name" value="Amidase signature (AS) domain"/>
    <property type="match status" value="1"/>
</dbReference>
<dbReference type="InterPro" id="IPR023631">
    <property type="entry name" value="Amidase_dom"/>
</dbReference>
<dbReference type="EMBL" id="BTCM01000001">
    <property type="protein sequence ID" value="GMK54915.1"/>
    <property type="molecule type" value="Genomic_DNA"/>
</dbReference>
<protein>
    <recommendedName>
        <fullName evidence="3">Amidase domain-containing protein</fullName>
    </recommendedName>
</protein>
<dbReference type="PANTHER" id="PTHR46072:SF4">
    <property type="entry name" value="AMIDASE C550.07-RELATED"/>
    <property type="match status" value="1"/>
</dbReference>
<organism evidence="4 5">
    <name type="scientific">Cutaneotrichosporon spelunceum</name>
    <dbReference type="NCBI Taxonomy" id="1672016"/>
    <lineage>
        <taxon>Eukaryota</taxon>
        <taxon>Fungi</taxon>
        <taxon>Dikarya</taxon>
        <taxon>Basidiomycota</taxon>
        <taxon>Agaricomycotina</taxon>
        <taxon>Tremellomycetes</taxon>
        <taxon>Trichosporonales</taxon>
        <taxon>Trichosporonaceae</taxon>
        <taxon>Cutaneotrichosporon</taxon>
    </lineage>
</organism>
<keyword evidence="5" id="KW-1185">Reference proteome</keyword>
<comment type="similarity">
    <text evidence="1">Belongs to the amidase family.</text>
</comment>
<keyword evidence="2" id="KW-0378">Hydrolase</keyword>
<evidence type="ECO:0000256" key="1">
    <source>
        <dbReference type="ARBA" id="ARBA00009199"/>
    </source>
</evidence>